<dbReference type="Pfam" id="PF04542">
    <property type="entry name" value="Sigma70_r2"/>
    <property type="match status" value="1"/>
</dbReference>
<dbReference type="PANTHER" id="PTHR43133:SF65">
    <property type="entry name" value="ECF RNA POLYMERASE SIGMA FACTOR SIGG"/>
    <property type="match status" value="1"/>
</dbReference>
<comment type="similarity">
    <text evidence="1 7">Belongs to the sigma-70 factor family. ECF subfamily.</text>
</comment>
<feature type="domain" description="RNA polymerase sigma factor 70 region 4 type 2" evidence="10">
    <location>
        <begin position="265"/>
        <end position="313"/>
    </location>
</feature>
<evidence type="ECO:0000256" key="5">
    <source>
        <dbReference type="ARBA" id="ARBA00023125"/>
    </source>
</evidence>
<dbReference type="InterPro" id="IPR013324">
    <property type="entry name" value="RNA_pol_sigma_r3/r4-like"/>
</dbReference>
<evidence type="ECO:0000313" key="12">
    <source>
        <dbReference type="EMBL" id="PSL01579.1"/>
    </source>
</evidence>
<dbReference type="InterPro" id="IPR039425">
    <property type="entry name" value="RNA_pol_sigma-70-like"/>
</dbReference>
<dbReference type="InterPro" id="IPR037401">
    <property type="entry name" value="SnoaL-like"/>
</dbReference>
<keyword evidence="3 7" id="KW-0805">Transcription regulation</keyword>
<dbReference type="NCBIfam" id="NF006089">
    <property type="entry name" value="PRK08241.1"/>
    <property type="match status" value="1"/>
</dbReference>
<name>A0A2P8DWH4_9ACTN</name>
<keyword evidence="13" id="KW-1185">Reference proteome</keyword>
<dbReference type="Gene3D" id="1.10.1740.10">
    <property type="match status" value="1"/>
</dbReference>
<dbReference type="Gene3D" id="1.10.10.10">
    <property type="entry name" value="Winged helix-like DNA-binding domain superfamily/Winged helix DNA-binding domain"/>
    <property type="match status" value="1"/>
</dbReference>
<keyword evidence="6 7" id="KW-0804">Transcription</keyword>
<dbReference type="GO" id="GO:0006950">
    <property type="term" value="P:response to stress"/>
    <property type="evidence" value="ECO:0007669"/>
    <property type="project" value="UniProtKB-ARBA"/>
</dbReference>
<feature type="domain" description="SnoaL-like" evidence="11">
    <location>
        <begin position="344"/>
        <end position="445"/>
    </location>
</feature>
<dbReference type="SUPFAM" id="SSF54427">
    <property type="entry name" value="NTF2-like"/>
    <property type="match status" value="1"/>
</dbReference>
<feature type="domain" description="RNA polymerase sigma-70 region 2" evidence="9">
    <location>
        <begin position="142"/>
        <end position="209"/>
    </location>
</feature>
<dbReference type="InterPro" id="IPR013249">
    <property type="entry name" value="RNA_pol_sigma70_r4_t2"/>
</dbReference>
<feature type="compositionally biased region" description="Polar residues" evidence="8">
    <location>
        <begin position="112"/>
        <end position="121"/>
    </location>
</feature>
<dbReference type="NCBIfam" id="TIGR02937">
    <property type="entry name" value="sigma70-ECF"/>
    <property type="match status" value="1"/>
</dbReference>
<dbReference type="CDD" id="cd06171">
    <property type="entry name" value="Sigma70_r4"/>
    <property type="match status" value="1"/>
</dbReference>
<dbReference type="Gene3D" id="3.10.450.50">
    <property type="match status" value="1"/>
</dbReference>
<dbReference type="Proteomes" id="UP000243528">
    <property type="component" value="Unassembled WGS sequence"/>
</dbReference>
<evidence type="ECO:0000256" key="6">
    <source>
        <dbReference type="ARBA" id="ARBA00023163"/>
    </source>
</evidence>
<dbReference type="InterPro" id="IPR014305">
    <property type="entry name" value="RNA_pol_sigma-G_actinobac"/>
</dbReference>
<dbReference type="GO" id="GO:0003677">
    <property type="term" value="F:DNA binding"/>
    <property type="evidence" value="ECO:0007669"/>
    <property type="project" value="UniProtKB-KW"/>
</dbReference>
<dbReference type="AlphaFoldDB" id="A0A2P8DWH4"/>
<dbReference type="NCBIfam" id="TIGR02960">
    <property type="entry name" value="SigX5"/>
    <property type="match status" value="1"/>
</dbReference>
<evidence type="ECO:0000256" key="1">
    <source>
        <dbReference type="ARBA" id="ARBA00010641"/>
    </source>
</evidence>
<dbReference type="Pfam" id="PF12680">
    <property type="entry name" value="SnoaL_2"/>
    <property type="match status" value="1"/>
</dbReference>
<feature type="region of interest" description="Disordered" evidence="8">
    <location>
        <begin position="103"/>
        <end position="123"/>
    </location>
</feature>
<dbReference type="InterPro" id="IPR036388">
    <property type="entry name" value="WH-like_DNA-bd_sf"/>
</dbReference>
<evidence type="ECO:0000256" key="8">
    <source>
        <dbReference type="SAM" id="MobiDB-lite"/>
    </source>
</evidence>
<dbReference type="GO" id="GO:0006352">
    <property type="term" value="P:DNA-templated transcription initiation"/>
    <property type="evidence" value="ECO:0007669"/>
    <property type="project" value="InterPro"/>
</dbReference>
<dbReference type="PANTHER" id="PTHR43133">
    <property type="entry name" value="RNA POLYMERASE ECF-TYPE SIGMA FACTO"/>
    <property type="match status" value="1"/>
</dbReference>
<comment type="caution">
    <text evidence="12">The sequence shown here is derived from an EMBL/GenBank/DDBJ whole genome shotgun (WGS) entry which is preliminary data.</text>
</comment>
<comment type="subunit">
    <text evidence="2">Interacts transiently with the RNA polymerase catalytic core formed by RpoA, RpoB, RpoC and RpoZ (2 alpha, 1 beta, 1 beta' and 1 omega subunit) to form the RNA polymerase holoenzyme that can initiate transcription.</text>
</comment>
<evidence type="ECO:0000256" key="2">
    <source>
        <dbReference type="ARBA" id="ARBA00011344"/>
    </source>
</evidence>
<dbReference type="InterPro" id="IPR000838">
    <property type="entry name" value="RNA_pol_sigma70_ECF_CS"/>
</dbReference>
<keyword evidence="5 7" id="KW-0238">DNA-binding</keyword>
<dbReference type="SUPFAM" id="SSF88659">
    <property type="entry name" value="Sigma3 and sigma4 domains of RNA polymerase sigma factors"/>
    <property type="match status" value="1"/>
</dbReference>
<evidence type="ECO:0000313" key="13">
    <source>
        <dbReference type="Proteomes" id="UP000243528"/>
    </source>
</evidence>
<dbReference type="InterPro" id="IPR014284">
    <property type="entry name" value="RNA_pol_sigma-70_dom"/>
</dbReference>
<evidence type="ECO:0000259" key="10">
    <source>
        <dbReference type="Pfam" id="PF08281"/>
    </source>
</evidence>
<evidence type="ECO:0000256" key="3">
    <source>
        <dbReference type="ARBA" id="ARBA00023015"/>
    </source>
</evidence>
<dbReference type="GO" id="GO:0016987">
    <property type="term" value="F:sigma factor activity"/>
    <property type="evidence" value="ECO:0007669"/>
    <property type="project" value="UniProtKB-KW"/>
</dbReference>
<proteinExistence type="inferred from homology"/>
<dbReference type="InterPro" id="IPR007627">
    <property type="entry name" value="RNA_pol_sigma70_r2"/>
</dbReference>
<dbReference type="EMBL" id="PYGE01000013">
    <property type="protein sequence ID" value="PSL01579.1"/>
    <property type="molecule type" value="Genomic_DNA"/>
</dbReference>
<gene>
    <name evidence="12" type="ORF">CLV30_11367</name>
</gene>
<accession>A0A2P8DWH4</accession>
<sequence length="469" mass="51970">MRWPGRWAMSDERCQVCGGPLPARSERRGRSSLYCSPACRQKAYRSRRTSATGDVHELIAEVERRVRALEPRVPDTFYGDVTDLSSSVGRLRRIARVARDAAAGGTGDADSVTPTSVTETGETAGDEAATMLSGDEWAFAGLVEQYRRELQVHCYRMVGSYDDSDDLVQETLLRAWRNRDGFEGRSTVRAWLYRIATNACLDFLRRTKRQPERYEPVPGIDSGHGDPPPKVTWLQPYPEEALSQLSTAEAQPDDVAESRETIELAFLVAIQHLPPKQRAVLILRDVLDWSAVDTAALLEMSVASVNSALQRARPTMREYLPKHGAGVDWSGVTRPTGTEREVLQRYIDASDRADISAMADLLSPDVVLTMPPNPFWFVSRDAMVSFITPSADPASPQFLGDWWHVPTVANSMPAAAGYVRRPGTAVYRAQVLDVLRIVDGAVVEITAFEPHLFPAFGLPMKLSDPPSSR</sequence>
<dbReference type="Pfam" id="PF08281">
    <property type="entry name" value="Sigma70_r4_2"/>
    <property type="match status" value="1"/>
</dbReference>
<evidence type="ECO:0000256" key="7">
    <source>
        <dbReference type="RuleBase" id="RU000716"/>
    </source>
</evidence>
<dbReference type="InterPro" id="IPR032710">
    <property type="entry name" value="NTF2-like_dom_sf"/>
</dbReference>
<dbReference type="InterPro" id="IPR013325">
    <property type="entry name" value="RNA_pol_sigma_r2"/>
</dbReference>
<dbReference type="PROSITE" id="PS01063">
    <property type="entry name" value="SIGMA70_ECF"/>
    <property type="match status" value="1"/>
</dbReference>
<evidence type="ECO:0000259" key="11">
    <source>
        <dbReference type="Pfam" id="PF12680"/>
    </source>
</evidence>
<keyword evidence="4 7" id="KW-0731">Sigma factor</keyword>
<organism evidence="12 13">
    <name type="scientific">Haloactinopolyspora alba</name>
    <dbReference type="NCBI Taxonomy" id="648780"/>
    <lineage>
        <taxon>Bacteria</taxon>
        <taxon>Bacillati</taxon>
        <taxon>Actinomycetota</taxon>
        <taxon>Actinomycetes</taxon>
        <taxon>Jiangellales</taxon>
        <taxon>Jiangellaceae</taxon>
        <taxon>Haloactinopolyspora</taxon>
    </lineage>
</organism>
<evidence type="ECO:0000256" key="4">
    <source>
        <dbReference type="ARBA" id="ARBA00023082"/>
    </source>
</evidence>
<protein>
    <recommendedName>
        <fullName evidence="7">RNA polymerase sigma factor</fullName>
    </recommendedName>
</protein>
<reference evidence="12 13" key="1">
    <citation type="submission" date="2018-03" db="EMBL/GenBank/DDBJ databases">
        <title>Genomic Encyclopedia of Archaeal and Bacterial Type Strains, Phase II (KMG-II): from individual species to whole genera.</title>
        <authorList>
            <person name="Goeker M."/>
        </authorList>
    </citation>
    <scope>NUCLEOTIDE SEQUENCE [LARGE SCALE GENOMIC DNA]</scope>
    <source>
        <strain evidence="12 13">DSM 45211</strain>
    </source>
</reference>
<dbReference type="SUPFAM" id="SSF88946">
    <property type="entry name" value="Sigma2 domain of RNA polymerase sigma factors"/>
    <property type="match status" value="1"/>
</dbReference>
<evidence type="ECO:0000259" key="9">
    <source>
        <dbReference type="Pfam" id="PF04542"/>
    </source>
</evidence>